<evidence type="ECO:0000313" key="2">
    <source>
        <dbReference type="Proteomes" id="UP001517247"/>
    </source>
</evidence>
<dbReference type="EMBL" id="SSHJ02000005">
    <property type="protein sequence ID" value="MFN0255189.1"/>
    <property type="molecule type" value="Genomic_DNA"/>
</dbReference>
<keyword evidence="2" id="KW-1185">Reference proteome</keyword>
<sequence length="124" mass="13499">MKINPIYMLVILLALSCDKQDEKAEVQYCNNAKIIKTTCGGTVVQILKPENVGDAWIDASTAEKPTYNNCILLGNIPLNKQKEGSTISIKYQIVSQFGNGNFCDIGGLPPIKASILNIYDSCAD</sequence>
<accession>A0ABW9J3V4</accession>
<dbReference type="RefSeq" id="WP_138722314.1">
    <property type="nucleotide sequence ID" value="NZ_SSHJ02000005.1"/>
</dbReference>
<evidence type="ECO:0000313" key="1">
    <source>
        <dbReference type="EMBL" id="MFN0255189.1"/>
    </source>
</evidence>
<comment type="caution">
    <text evidence="1">The sequence shown here is derived from an EMBL/GenBank/DDBJ whole genome shotgun (WGS) entry which is preliminary data.</text>
</comment>
<organism evidence="1 2">
    <name type="scientific">Pedobacter ureilyticus</name>
    <dbReference type="NCBI Taxonomy" id="1393051"/>
    <lineage>
        <taxon>Bacteria</taxon>
        <taxon>Pseudomonadati</taxon>
        <taxon>Bacteroidota</taxon>
        <taxon>Sphingobacteriia</taxon>
        <taxon>Sphingobacteriales</taxon>
        <taxon>Sphingobacteriaceae</taxon>
        <taxon>Pedobacter</taxon>
    </lineage>
</organism>
<name>A0ABW9J3V4_9SPHI</name>
<gene>
    <name evidence="1" type="ORF">E6A44_006365</name>
</gene>
<protein>
    <recommendedName>
        <fullName evidence="3">DUF4377 domain-containing protein</fullName>
    </recommendedName>
</protein>
<reference evidence="1 2" key="1">
    <citation type="submission" date="2024-12" db="EMBL/GenBank/DDBJ databases">
        <authorList>
            <person name="Hu S."/>
        </authorList>
    </citation>
    <scope>NUCLEOTIDE SEQUENCE [LARGE SCALE GENOMIC DNA]</scope>
    <source>
        <strain evidence="1 2">THG-T11</strain>
    </source>
</reference>
<dbReference type="PROSITE" id="PS51257">
    <property type="entry name" value="PROKAR_LIPOPROTEIN"/>
    <property type="match status" value="1"/>
</dbReference>
<evidence type="ECO:0008006" key="3">
    <source>
        <dbReference type="Google" id="ProtNLM"/>
    </source>
</evidence>
<proteinExistence type="predicted"/>
<dbReference type="Proteomes" id="UP001517247">
    <property type="component" value="Unassembled WGS sequence"/>
</dbReference>